<feature type="transmembrane region" description="Helical" evidence="2">
    <location>
        <begin position="95"/>
        <end position="115"/>
    </location>
</feature>
<feature type="transmembrane region" description="Helical" evidence="2">
    <location>
        <begin position="68"/>
        <end position="89"/>
    </location>
</feature>
<dbReference type="EMBL" id="BMQB01000003">
    <property type="protein sequence ID" value="GGJ89680.1"/>
    <property type="molecule type" value="Genomic_DNA"/>
</dbReference>
<evidence type="ECO:0008006" key="5">
    <source>
        <dbReference type="Google" id="ProtNLM"/>
    </source>
</evidence>
<feature type="region of interest" description="Disordered" evidence="1">
    <location>
        <begin position="122"/>
        <end position="166"/>
    </location>
</feature>
<keyword evidence="2" id="KW-0472">Membrane</keyword>
<feature type="compositionally biased region" description="Basic and acidic residues" evidence="1">
    <location>
        <begin position="155"/>
        <end position="166"/>
    </location>
</feature>
<comment type="caution">
    <text evidence="3">The sequence shown here is derived from an EMBL/GenBank/DDBJ whole genome shotgun (WGS) entry which is preliminary data.</text>
</comment>
<keyword evidence="2" id="KW-0812">Transmembrane</keyword>
<sequence length="166" mass="17803">MPAWLLLAAFAVHNTEEALTAPRYFDRMRGELPIPWPSAGAFQLATVTVTFVALLATAIAVRRQHTAYVTALAWIMLANTVVPHVPLAILSGGYAPGLITALLLNLPAGLLWLRLRRDLDRTNQRDGHGPGLTRTAGAAGAPAPSPARQEAAGPEDARRDRRPPAH</sequence>
<name>A0A8J3B9I3_9ACTN</name>
<evidence type="ECO:0000256" key="2">
    <source>
        <dbReference type="SAM" id="Phobius"/>
    </source>
</evidence>
<feature type="transmembrane region" description="Helical" evidence="2">
    <location>
        <begin position="42"/>
        <end position="61"/>
    </location>
</feature>
<organism evidence="3 4">
    <name type="scientific">Pilimelia anulata</name>
    <dbReference type="NCBI Taxonomy" id="53371"/>
    <lineage>
        <taxon>Bacteria</taxon>
        <taxon>Bacillati</taxon>
        <taxon>Actinomycetota</taxon>
        <taxon>Actinomycetes</taxon>
        <taxon>Micromonosporales</taxon>
        <taxon>Micromonosporaceae</taxon>
        <taxon>Pilimelia</taxon>
    </lineage>
</organism>
<reference evidence="3" key="2">
    <citation type="submission" date="2020-09" db="EMBL/GenBank/DDBJ databases">
        <authorList>
            <person name="Sun Q."/>
            <person name="Ohkuma M."/>
        </authorList>
    </citation>
    <scope>NUCLEOTIDE SEQUENCE</scope>
    <source>
        <strain evidence="3">JCM 3090</strain>
    </source>
</reference>
<reference evidence="3" key="1">
    <citation type="journal article" date="2014" name="Int. J. Syst. Evol. Microbiol.">
        <title>Complete genome sequence of Corynebacterium casei LMG S-19264T (=DSM 44701T), isolated from a smear-ripened cheese.</title>
        <authorList>
            <consortium name="US DOE Joint Genome Institute (JGI-PGF)"/>
            <person name="Walter F."/>
            <person name="Albersmeier A."/>
            <person name="Kalinowski J."/>
            <person name="Ruckert C."/>
        </authorList>
    </citation>
    <scope>NUCLEOTIDE SEQUENCE</scope>
    <source>
        <strain evidence="3">JCM 3090</strain>
    </source>
</reference>
<dbReference type="Pfam" id="PF13787">
    <property type="entry name" value="HXXEE"/>
    <property type="match status" value="1"/>
</dbReference>
<evidence type="ECO:0000313" key="4">
    <source>
        <dbReference type="Proteomes" id="UP000649739"/>
    </source>
</evidence>
<gene>
    <name evidence="3" type="ORF">GCM10010123_19320</name>
</gene>
<evidence type="ECO:0000313" key="3">
    <source>
        <dbReference type="EMBL" id="GGJ89680.1"/>
    </source>
</evidence>
<keyword evidence="2" id="KW-1133">Transmembrane helix</keyword>
<proteinExistence type="predicted"/>
<dbReference type="RefSeq" id="WP_189169719.1">
    <property type="nucleotide sequence ID" value="NZ_BMQB01000003.1"/>
</dbReference>
<keyword evidence="4" id="KW-1185">Reference proteome</keyword>
<accession>A0A8J3B9I3</accession>
<feature type="compositionally biased region" description="Low complexity" evidence="1">
    <location>
        <begin position="131"/>
        <end position="154"/>
    </location>
</feature>
<dbReference type="Proteomes" id="UP000649739">
    <property type="component" value="Unassembled WGS sequence"/>
</dbReference>
<dbReference type="InterPro" id="IPR025671">
    <property type="entry name" value="HXXEE"/>
</dbReference>
<evidence type="ECO:0000256" key="1">
    <source>
        <dbReference type="SAM" id="MobiDB-lite"/>
    </source>
</evidence>
<dbReference type="AlphaFoldDB" id="A0A8J3B9I3"/>
<protein>
    <recommendedName>
        <fullName evidence="5">HXXEE domain-containing protein</fullName>
    </recommendedName>
</protein>